<name>A0ABV8J5K6_9ACTN</name>
<proteinExistence type="predicted"/>
<dbReference type="RefSeq" id="WP_378072775.1">
    <property type="nucleotide sequence ID" value="NZ_JBHSBL010000029.1"/>
</dbReference>
<evidence type="ECO:0000313" key="2">
    <source>
        <dbReference type="Proteomes" id="UP001595867"/>
    </source>
</evidence>
<dbReference type="Proteomes" id="UP001595867">
    <property type="component" value="Unassembled WGS sequence"/>
</dbReference>
<protein>
    <submittedName>
        <fullName evidence="1">Uncharacterized protein</fullName>
    </submittedName>
</protein>
<evidence type="ECO:0000313" key="1">
    <source>
        <dbReference type="EMBL" id="MFC4071902.1"/>
    </source>
</evidence>
<gene>
    <name evidence="1" type="ORF">ACFO0C_43800</name>
</gene>
<dbReference type="EMBL" id="JBHSBL010000029">
    <property type="protein sequence ID" value="MFC4071902.1"/>
    <property type="molecule type" value="Genomic_DNA"/>
</dbReference>
<sequence length="235" mass="26274">MSTSAHTVIVCASPDEPFDWFTASEIVDTHDLPPGIPCPRYPVRRRRILGWFTRWSARHLISVVRRFGAVTLTAGGRKSRLDFTVAAGHAHRAAVARWRCWDQVVRGLPVARPWPYFLAQHQATPAKVPYREAVRRFEAQPRVLAMLAHNAHPARPVTLDPNELDAYQAGEGTYATLHWQRAITGDMVITADGRLLRPASGAVADRLHYLSQALAYLHRLPSGSQLLALRVTTQP</sequence>
<reference evidence="2" key="1">
    <citation type="journal article" date="2019" name="Int. J. Syst. Evol. Microbiol.">
        <title>The Global Catalogue of Microorganisms (GCM) 10K type strain sequencing project: providing services to taxonomists for standard genome sequencing and annotation.</title>
        <authorList>
            <consortium name="The Broad Institute Genomics Platform"/>
            <consortium name="The Broad Institute Genome Sequencing Center for Infectious Disease"/>
            <person name="Wu L."/>
            <person name="Ma J."/>
        </authorList>
    </citation>
    <scope>NUCLEOTIDE SEQUENCE [LARGE SCALE GENOMIC DNA]</scope>
    <source>
        <strain evidence="2">TBRC 5832</strain>
    </source>
</reference>
<keyword evidence="2" id="KW-1185">Reference proteome</keyword>
<organism evidence="1 2">
    <name type="scientific">Actinoplanes subglobosus</name>
    <dbReference type="NCBI Taxonomy" id="1547892"/>
    <lineage>
        <taxon>Bacteria</taxon>
        <taxon>Bacillati</taxon>
        <taxon>Actinomycetota</taxon>
        <taxon>Actinomycetes</taxon>
        <taxon>Micromonosporales</taxon>
        <taxon>Micromonosporaceae</taxon>
        <taxon>Actinoplanes</taxon>
    </lineage>
</organism>
<accession>A0ABV8J5K6</accession>
<comment type="caution">
    <text evidence="1">The sequence shown here is derived from an EMBL/GenBank/DDBJ whole genome shotgun (WGS) entry which is preliminary data.</text>
</comment>